<dbReference type="EMBL" id="MTYI01000155">
    <property type="protein sequence ID" value="PNP50486.1"/>
    <property type="molecule type" value="Genomic_DNA"/>
</dbReference>
<proteinExistence type="inferred from homology"/>
<evidence type="ECO:0000256" key="5">
    <source>
        <dbReference type="HAMAP-Rule" id="MF_03040"/>
    </source>
</evidence>
<evidence type="ECO:0000313" key="8">
    <source>
        <dbReference type="Proteomes" id="UP000236290"/>
    </source>
</evidence>
<dbReference type="AlphaFoldDB" id="A0A2K0TYA8"/>
<dbReference type="GO" id="GO:1990838">
    <property type="term" value="F:poly(U)-specific exoribonuclease activity, producing 3' uridine cyclic phosphate ends"/>
    <property type="evidence" value="ECO:0007669"/>
    <property type="project" value="UniProtKB-UniRule"/>
</dbReference>
<evidence type="ECO:0000256" key="4">
    <source>
        <dbReference type="ARBA" id="ARBA00023242"/>
    </source>
</evidence>
<evidence type="ECO:0000256" key="1">
    <source>
        <dbReference type="ARBA" id="ARBA00022722"/>
    </source>
</evidence>
<evidence type="ECO:0000256" key="3">
    <source>
        <dbReference type="ARBA" id="ARBA00023239"/>
    </source>
</evidence>
<name>A0A2K0TYA8_TRIHA</name>
<evidence type="ECO:0000256" key="6">
    <source>
        <dbReference type="SAM" id="MobiDB-lite"/>
    </source>
</evidence>
<dbReference type="Pfam" id="PF09749">
    <property type="entry name" value="HVSL"/>
    <property type="match status" value="2"/>
</dbReference>
<dbReference type="OrthoDB" id="49151at2759"/>
<dbReference type="GO" id="GO:0034477">
    <property type="term" value="P:U6 snRNA 3'-end processing"/>
    <property type="evidence" value="ECO:0007669"/>
    <property type="project" value="UniProtKB-UniRule"/>
</dbReference>
<comment type="similarity">
    <text evidence="5">Belongs to the 2H phosphoesterase superfamily. USB1 family.</text>
</comment>
<protein>
    <recommendedName>
        <fullName evidence="5">U6 snRNA phosphodiesterase</fullName>
        <ecNumber evidence="5">3.1.4.-</ecNumber>
    </recommendedName>
</protein>
<dbReference type="EC" id="3.1.4.-" evidence="5"/>
<comment type="subcellular location">
    <subcellularLocation>
        <location evidence="5">Nucleus</location>
    </subcellularLocation>
</comment>
<reference evidence="7 8" key="1">
    <citation type="submission" date="2017-02" db="EMBL/GenBank/DDBJ databases">
        <title>Genomes of Trichoderma spp. with biocontrol activity.</title>
        <authorList>
            <person name="Gardiner D."/>
            <person name="Kazan K."/>
            <person name="Vos C."/>
            <person name="Harvey P."/>
        </authorList>
    </citation>
    <scope>NUCLEOTIDE SEQUENCE [LARGE SCALE GENOMIC DNA]</scope>
    <source>
        <strain evidence="7 8">Tr1</strain>
    </source>
</reference>
<dbReference type="InterPro" id="IPR027521">
    <property type="entry name" value="Usb1"/>
</dbReference>
<dbReference type="Gene3D" id="3.90.1140.10">
    <property type="entry name" value="Cyclic phosphodiesterase"/>
    <property type="match status" value="1"/>
</dbReference>
<keyword evidence="2 5" id="KW-0378">Hydrolase</keyword>
<dbReference type="GO" id="GO:0005634">
    <property type="term" value="C:nucleus"/>
    <property type="evidence" value="ECO:0007669"/>
    <property type="project" value="UniProtKB-SubCell"/>
</dbReference>
<evidence type="ECO:0000313" key="7">
    <source>
        <dbReference type="EMBL" id="PNP50486.1"/>
    </source>
</evidence>
<dbReference type="GO" id="GO:0016829">
    <property type="term" value="F:lyase activity"/>
    <property type="evidence" value="ECO:0007669"/>
    <property type="project" value="UniProtKB-KW"/>
</dbReference>
<feature type="active site" description="Proton donor/acceptor" evidence="5">
    <location>
        <position position="222"/>
    </location>
</feature>
<gene>
    <name evidence="5" type="primary">USB1</name>
    <name evidence="7" type="ORF">THARTR1_08868</name>
</gene>
<keyword evidence="3" id="KW-0456">Lyase</keyword>
<dbReference type="Proteomes" id="UP000236290">
    <property type="component" value="Unassembled WGS sequence"/>
</dbReference>
<keyword evidence="1 5" id="KW-0540">Nuclease</keyword>
<feature type="active site" description="Proton donor/acceptor" evidence="5">
    <location>
        <position position="115"/>
    </location>
</feature>
<comment type="caution">
    <text evidence="7">The sequence shown here is derived from an EMBL/GenBank/DDBJ whole genome shotgun (WGS) entry which is preliminary data.</text>
</comment>
<accession>A0A2K0TYA8</accession>
<feature type="region of interest" description="Disordered" evidence="6">
    <location>
        <begin position="1"/>
        <end position="55"/>
    </location>
</feature>
<evidence type="ECO:0000256" key="2">
    <source>
        <dbReference type="ARBA" id="ARBA00022801"/>
    </source>
</evidence>
<comment type="function">
    <text evidence="5">Phosphodiesterase responsible for the U6 snRNA 3' end processing. Acts as an exoribonuclease (RNase) responsible for trimming the poly(U) tract of the last nucleotides in the pre-U6 snRNA molecule, leading to the formation of mature U6 snRNA.</text>
</comment>
<dbReference type="PANTHER" id="PTHR13522:SF3">
    <property type="entry name" value="U6 SNRNA PHOSPHODIESTERASE 1"/>
    <property type="match status" value="1"/>
</dbReference>
<keyword evidence="4 5" id="KW-0539">Nucleus</keyword>
<feature type="compositionally biased region" description="Low complexity" evidence="6">
    <location>
        <begin position="33"/>
        <end position="50"/>
    </location>
</feature>
<dbReference type="HAMAP" id="MF_03040">
    <property type="entry name" value="USB1"/>
    <property type="match status" value="1"/>
</dbReference>
<organism evidence="7 8">
    <name type="scientific">Trichoderma harzianum</name>
    <name type="common">Hypocrea lixii</name>
    <dbReference type="NCBI Taxonomy" id="5544"/>
    <lineage>
        <taxon>Eukaryota</taxon>
        <taxon>Fungi</taxon>
        <taxon>Dikarya</taxon>
        <taxon>Ascomycota</taxon>
        <taxon>Pezizomycotina</taxon>
        <taxon>Sordariomycetes</taxon>
        <taxon>Hypocreomycetidae</taxon>
        <taxon>Hypocreales</taxon>
        <taxon>Hypocreaceae</taxon>
        <taxon>Trichoderma</taxon>
    </lineage>
</organism>
<sequence>MALVDYSSSSSHSDSEHDEAPSAPPAKRRKHSPGSGPQPNAPSAPSSSEPGLPPLPSAFHDLYASTVRHSVVDDPALHQGRKRLIPHVGIRWLTSMRSWFNCFLTSDLGAPLPLHISLSRPISLGTSNKDVFLDKISSALHASAVPQFSVSPKRLRWYKSPDSNRTFLILQVASSQTSNSTGALSNPELMRLLSACNDMVQSFNQPILYQTKETDSADEAFHISIGWALDLPVDEESNKALDAFGDDDFQSIKSWKVSVPGVKVKIGNVVSHLPLSTGAASTASKSLSRSLFGL</sequence>
<dbReference type="PANTHER" id="PTHR13522">
    <property type="entry name" value="U6 SNRNA PHOSPHODIESTERASE 1"/>
    <property type="match status" value="1"/>
</dbReference>